<dbReference type="Proteomes" id="UP000318081">
    <property type="component" value="Chromosome"/>
</dbReference>
<evidence type="ECO:0000259" key="6">
    <source>
        <dbReference type="Pfam" id="PF07732"/>
    </source>
</evidence>
<feature type="domain" description="Plastocyanin-like" evidence="5">
    <location>
        <begin position="486"/>
        <end position="606"/>
    </location>
</feature>
<evidence type="ECO:0000313" key="7">
    <source>
        <dbReference type="EMBL" id="QDV85421.1"/>
    </source>
</evidence>
<keyword evidence="8" id="KW-1185">Reference proteome</keyword>
<dbReference type="PANTHER" id="PTHR11709">
    <property type="entry name" value="MULTI-COPPER OXIDASE"/>
    <property type="match status" value="1"/>
</dbReference>
<dbReference type="PANTHER" id="PTHR11709:SF394">
    <property type="entry name" value="FI03373P-RELATED"/>
    <property type="match status" value="1"/>
</dbReference>
<sequence>MIRLPRNRAQARHGITRRRFVTTSSLACASLALNGCSALGGVKNISRRQEWGAADIVVERRPVGIEGRSCEAVTLNGSVPGPTLRYREGETATIRVQNRLDVDTSVHWHGLILPPNMDGVPGVSFRGIAPGETFTYHFPIRQSGTYWYHSHSGFQEQLGMFGALVIEPVENDPIESDVEHVVLLSDWTFEDPMRILARLKKKAGYYNFQKPTIAADGLGAILANRTTWGRMRMDPTDISDVTGASYTFLMNGMGPESNWTGLYEAGQTVRLRLVNAAAASYFDVSIPGLAMTVVQADGQNIEPVTVDELRISIAETYDVLVRPKENRAYTLFAESMDRSGYARGTLAPQMGMSAEIPLPRKRPLLGMQDMGMAGMASMNMAQAKSVIPGKGMGRMQEQSAISNTEIARKTTSGQKMSGTKVGHGKEIPTWAQPVPHNLDNHGPANTNIPDSTKGRLDQPGIGLDDAEHRVLVYTDLRRLVPADVQVEPEREIEMHLTGNMEKYIWGFDGKKYSESSEPVQFRYGERLRITFVNDTMMNHPIHLHGMWMELVNGAGKHQPRKHTVNVKPAERVSLDVTVDAIGKWAMHCHILYHMDSGMFRVVEVTESPQTEIDDVS</sequence>
<keyword evidence="1" id="KW-0479">Metal-binding</keyword>
<organism evidence="7 8">
    <name type="scientific">Stieleria magnilauensis</name>
    <dbReference type="NCBI Taxonomy" id="2527963"/>
    <lineage>
        <taxon>Bacteria</taxon>
        <taxon>Pseudomonadati</taxon>
        <taxon>Planctomycetota</taxon>
        <taxon>Planctomycetia</taxon>
        <taxon>Pirellulales</taxon>
        <taxon>Pirellulaceae</taxon>
        <taxon>Stieleria</taxon>
    </lineage>
</organism>
<dbReference type="Pfam" id="PF00394">
    <property type="entry name" value="Cu-oxidase"/>
    <property type="match status" value="1"/>
</dbReference>
<dbReference type="InterPro" id="IPR002355">
    <property type="entry name" value="Cu_oxidase_Cu_BS"/>
</dbReference>
<dbReference type="PROSITE" id="PS00079">
    <property type="entry name" value="MULTICOPPER_OXIDASE1"/>
    <property type="match status" value="1"/>
</dbReference>
<name>A0ABX5XUF4_9BACT</name>
<evidence type="ECO:0000256" key="3">
    <source>
        <dbReference type="ARBA" id="ARBA00023008"/>
    </source>
</evidence>
<keyword evidence="2" id="KW-0560">Oxidoreductase</keyword>
<dbReference type="CDD" id="cd13848">
    <property type="entry name" value="CuRO_1_CopA"/>
    <property type="match status" value="1"/>
</dbReference>
<dbReference type="InterPro" id="IPR034282">
    <property type="entry name" value="CuRO_2_CopA"/>
</dbReference>
<dbReference type="NCBIfam" id="TIGR01480">
    <property type="entry name" value="copper_res_A"/>
    <property type="match status" value="1"/>
</dbReference>
<dbReference type="SUPFAM" id="SSF49503">
    <property type="entry name" value="Cupredoxins"/>
    <property type="match status" value="3"/>
</dbReference>
<dbReference type="CDD" id="cd13874">
    <property type="entry name" value="CuRO_2_CopA"/>
    <property type="match status" value="1"/>
</dbReference>
<evidence type="ECO:0000259" key="5">
    <source>
        <dbReference type="Pfam" id="PF07731"/>
    </source>
</evidence>
<dbReference type="RefSeq" id="WP_145215025.1">
    <property type="nucleotide sequence ID" value="NZ_CP036432.1"/>
</dbReference>
<dbReference type="EMBL" id="CP036432">
    <property type="protein sequence ID" value="QDV85421.1"/>
    <property type="molecule type" value="Genomic_DNA"/>
</dbReference>
<dbReference type="Pfam" id="PF07731">
    <property type="entry name" value="Cu-oxidase_2"/>
    <property type="match status" value="1"/>
</dbReference>
<dbReference type="InterPro" id="IPR045087">
    <property type="entry name" value="Cu-oxidase_fam"/>
</dbReference>
<protein>
    <submittedName>
        <fullName evidence="7">Copper resistance protein A</fullName>
    </submittedName>
</protein>
<dbReference type="InterPro" id="IPR008972">
    <property type="entry name" value="Cupredoxin"/>
</dbReference>
<dbReference type="PROSITE" id="PS00080">
    <property type="entry name" value="MULTICOPPER_OXIDASE2"/>
    <property type="match status" value="1"/>
</dbReference>
<dbReference type="InterPro" id="IPR034284">
    <property type="entry name" value="CuRO_1_CopA"/>
</dbReference>
<evidence type="ECO:0000313" key="8">
    <source>
        <dbReference type="Proteomes" id="UP000318081"/>
    </source>
</evidence>
<dbReference type="CDD" id="cd13896">
    <property type="entry name" value="CuRO_3_CopA"/>
    <property type="match status" value="1"/>
</dbReference>
<feature type="domain" description="Plastocyanin-like" evidence="4">
    <location>
        <begin position="239"/>
        <end position="336"/>
    </location>
</feature>
<dbReference type="Pfam" id="PF07732">
    <property type="entry name" value="Cu-oxidase_3"/>
    <property type="match status" value="1"/>
</dbReference>
<evidence type="ECO:0000259" key="4">
    <source>
        <dbReference type="Pfam" id="PF00394"/>
    </source>
</evidence>
<dbReference type="InterPro" id="IPR006376">
    <property type="entry name" value="Cu-R_CopA"/>
</dbReference>
<accession>A0ABX5XUF4</accession>
<keyword evidence="3" id="KW-0186">Copper</keyword>
<gene>
    <name evidence="7" type="primary">copA_3</name>
    <name evidence="7" type="ORF">TBK1r_44020</name>
</gene>
<feature type="domain" description="Plastocyanin-like" evidence="6">
    <location>
        <begin position="67"/>
        <end position="168"/>
    </location>
</feature>
<dbReference type="InterPro" id="IPR011707">
    <property type="entry name" value="Cu-oxidase-like_N"/>
</dbReference>
<dbReference type="InterPro" id="IPR011706">
    <property type="entry name" value="Cu-oxidase_C"/>
</dbReference>
<evidence type="ECO:0000256" key="1">
    <source>
        <dbReference type="ARBA" id="ARBA00022723"/>
    </source>
</evidence>
<evidence type="ECO:0000256" key="2">
    <source>
        <dbReference type="ARBA" id="ARBA00023002"/>
    </source>
</evidence>
<dbReference type="InterPro" id="IPR001117">
    <property type="entry name" value="Cu-oxidase_2nd"/>
</dbReference>
<proteinExistence type="predicted"/>
<dbReference type="InterPro" id="IPR034279">
    <property type="entry name" value="CuRO_3_CopA"/>
</dbReference>
<reference evidence="7 8" key="1">
    <citation type="submission" date="2019-02" db="EMBL/GenBank/DDBJ databases">
        <title>Deep-cultivation of Planctomycetes and their phenomic and genomic characterization uncovers novel biology.</title>
        <authorList>
            <person name="Wiegand S."/>
            <person name="Jogler M."/>
            <person name="Boedeker C."/>
            <person name="Pinto D."/>
            <person name="Vollmers J."/>
            <person name="Rivas-Marin E."/>
            <person name="Kohn T."/>
            <person name="Peeters S.H."/>
            <person name="Heuer A."/>
            <person name="Rast P."/>
            <person name="Oberbeckmann S."/>
            <person name="Bunk B."/>
            <person name="Jeske O."/>
            <person name="Meyerdierks A."/>
            <person name="Storesund J.E."/>
            <person name="Kallscheuer N."/>
            <person name="Luecker S."/>
            <person name="Lage O.M."/>
            <person name="Pohl T."/>
            <person name="Merkel B.J."/>
            <person name="Hornburger P."/>
            <person name="Mueller R.-W."/>
            <person name="Bruemmer F."/>
            <person name="Labrenz M."/>
            <person name="Spormann A.M."/>
            <person name="Op den Camp H."/>
            <person name="Overmann J."/>
            <person name="Amann R."/>
            <person name="Jetten M.S.M."/>
            <person name="Mascher T."/>
            <person name="Medema M.H."/>
            <person name="Devos D.P."/>
            <person name="Kaster A.-K."/>
            <person name="Ovreas L."/>
            <person name="Rohde M."/>
            <person name="Galperin M.Y."/>
            <person name="Jogler C."/>
        </authorList>
    </citation>
    <scope>NUCLEOTIDE SEQUENCE [LARGE SCALE GENOMIC DNA]</scope>
    <source>
        <strain evidence="7 8">TBK1r</strain>
    </source>
</reference>
<dbReference type="Gene3D" id="2.60.40.420">
    <property type="entry name" value="Cupredoxins - blue copper proteins"/>
    <property type="match status" value="3"/>
</dbReference>
<dbReference type="InterPro" id="IPR033138">
    <property type="entry name" value="Cu_oxidase_CS"/>
</dbReference>